<organism evidence="3 4">
    <name type="scientific">Pararhodobacter oceanensis</name>
    <dbReference type="NCBI Taxonomy" id="2172121"/>
    <lineage>
        <taxon>Bacteria</taxon>
        <taxon>Pseudomonadati</taxon>
        <taxon>Pseudomonadota</taxon>
        <taxon>Alphaproteobacteria</taxon>
        <taxon>Rhodobacterales</taxon>
        <taxon>Paracoccaceae</taxon>
        <taxon>Pararhodobacter</taxon>
    </lineage>
</organism>
<evidence type="ECO:0000313" key="3">
    <source>
        <dbReference type="EMBL" id="PVH29193.1"/>
    </source>
</evidence>
<name>A0A2T8HUV7_9RHOB</name>
<proteinExistence type="predicted"/>
<dbReference type="Pfam" id="PF10276">
    <property type="entry name" value="zf-CHCC"/>
    <property type="match status" value="1"/>
</dbReference>
<dbReference type="Gene3D" id="2.60.260.40">
    <property type="entry name" value="q5lls5 like domains"/>
    <property type="match status" value="1"/>
</dbReference>
<evidence type="ECO:0000259" key="2">
    <source>
        <dbReference type="Pfam" id="PF10276"/>
    </source>
</evidence>
<dbReference type="Proteomes" id="UP000245911">
    <property type="component" value="Unassembled WGS sequence"/>
</dbReference>
<dbReference type="AlphaFoldDB" id="A0A2T8HUV7"/>
<feature type="region of interest" description="Disordered" evidence="1">
    <location>
        <begin position="1"/>
        <end position="23"/>
    </location>
</feature>
<protein>
    <submittedName>
        <fullName evidence="3">Zinc-finger domain-containing protein</fullName>
    </submittedName>
</protein>
<dbReference type="OrthoDB" id="7391570at2"/>
<sequence>MSATSPETTPAPGHPAPETHTVTSRRVACDGGEGALGHPRVWLTIPHDTGWVECGYCDARYVLAEGAGDAH</sequence>
<keyword evidence="3" id="KW-0863">Zinc-finger</keyword>
<dbReference type="RefSeq" id="WP_116558190.1">
    <property type="nucleotide sequence ID" value="NZ_JBLWYE010000011.1"/>
</dbReference>
<evidence type="ECO:0000313" key="4">
    <source>
        <dbReference type="Proteomes" id="UP000245911"/>
    </source>
</evidence>
<dbReference type="EMBL" id="QDKM01000003">
    <property type="protein sequence ID" value="PVH29193.1"/>
    <property type="molecule type" value="Genomic_DNA"/>
</dbReference>
<gene>
    <name evidence="3" type="ORF">DDE20_09260</name>
</gene>
<keyword evidence="3" id="KW-0479">Metal-binding</keyword>
<feature type="domain" description="Zinc finger CHCC-type" evidence="2">
    <location>
        <begin position="24"/>
        <end position="61"/>
    </location>
</feature>
<reference evidence="3 4" key="1">
    <citation type="submission" date="2018-04" db="EMBL/GenBank/DDBJ databases">
        <title>Pararhodobacter oceanense sp. nov., isolated from marine intertidal sediment.</title>
        <authorList>
            <person name="Wang X.-L."/>
            <person name="Du Z.-J."/>
        </authorList>
    </citation>
    <scope>NUCLEOTIDE SEQUENCE [LARGE SCALE GENOMIC DNA]</scope>
    <source>
        <strain evidence="3 4">AM505</strain>
    </source>
</reference>
<accession>A0A2T8HUV7</accession>
<evidence type="ECO:0000256" key="1">
    <source>
        <dbReference type="SAM" id="MobiDB-lite"/>
    </source>
</evidence>
<keyword evidence="3" id="KW-0862">Zinc</keyword>
<dbReference type="InterPro" id="IPR019401">
    <property type="entry name" value="Znf_CHCC"/>
</dbReference>
<comment type="caution">
    <text evidence="3">The sequence shown here is derived from an EMBL/GenBank/DDBJ whole genome shotgun (WGS) entry which is preliminary data.</text>
</comment>
<keyword evidence="4" id="KW-1185">Reference proteome</keyword>
<dbReference type="GO" id="GO:0008270">
    <property type="term" value="F:zinc ion binding"/>
    <property type="evidence" value="ECO:0007669"/>
    <property type="project" value="UniProtKB-KW"/>
</dbReference>